<keyword evidence="13 17" id="KW-0830">Ubiquinone</keyword>
<dbReference type="EMBL" id="MZ152216">
    <property type="protein sequence ID" value="QXE46439.1"/>
    <property type="molecule type" value="Genomic_DNA"/>
</dbReference>
<keyword evidence="17" id="KW-0999">Mitochondrion inner membrane</keyword>
<evidence type="ECO:0000256" key="11">
    <source>
        <dbReference type="ARBA" id="ARBA00022989"/>
    </source>
</evidence>
<keyword evidence="8 17" id="KW-0812">Transmembrane</keyword>
<keyword evidence="11 17" id="KW-1133">Transmembrane helix</keyword>
<evidence type="ECO:0000256" key="10">
    <source>
        <dbReference type="ARBA" id="ARBA00022982"/>
    </source>
</evidence>
<evidence type="ECO:0000256" key="15">
    <source>
        <dbReference type="ARBA" id="ARBA00023136"/>
    </source>
</evidence>
<dbReference type="Gene3D" id="1.10.287.3510">
    <property type="match status" value="1"/>
</dbReference>
<reference evidence="18" key="1">
    <citation type="submission" date="2021-05" db="EMBL/GenBank/DDBJ databases">
        <authorList>
            <person name="Ren X."/>
            <person name="Wang M."/>
        </authorList>
    </citation>
    <scope>NUCLEOTIDE SEQUENCE</scope>
</reference>
<dbReference type="EC" id="7.1.1.2" evidence="4 17"/>
<keyword evidence="7 17" id="KW-0679">Respiratory chain</keyword>
<evidence type="ECO:0000256" key="14">
    <source>
        <dbReference type="ARBA" id="ARBA00023128"/>
    </source>
</evidence>
<dbReference type="PANTHER" id="PTHR11434:SF0">
    <property type="entry name" value="NADH-UBIQUINONE OXIDOREDUCTASE CHAIN 4L"/>
    <property type="match status" value="1"/>
</dbReference>
<comment type="function">
    <text evidence="1">Core subunit of the mitochondrial membrane respiratory chain NADH dehydrogenase (Complex I) that is believed to belong to the minimal assembly required for catalysis. Complex I functions in the transfer of electrons from NADH to the respiratory chain. The immediate electron acceptor for the enzyme is believed to be ubiquinone.</text>
</comment>
<dbReference type="PANTHER" id="PTHR11434">
    <property type="entry name" value="NADH-UBIQUINONE OXIDOREDUCTASE SUBUNIT ND4L"/>
    <property type="match status" value="1"/>
</dbReference>
<keyword evidence="9 17" id="KW-1278">Translocase</keyword>
<dbReference type="InterPro" id="IPR001133">
    <property type="entry name" value="NADH_UbQ_OxRdtase_chain4L/K"/>
</dbReference>
<evidence type="ECO:0000256" key="16">
    <source>
        <dbReference type="ARBA" id="ARBA00049551"/>
    </source>
</evidence>
<comment type="function">
    <text evidence="17">Core subunit of the mitochondrial membrane respiratory chain NADH dehydrogenase (Complex I) which catalyzes electron transfer from NADH through the respiratory chain, using ubiquinone as an electron acceptor.</text>
</comment>
<keyword evidence="15 17" id="KW-0472">Membrane</keyword>
<evidence type="ECO:0000256" key="3">
    <source>
        <dbReference type="ARBA" id="ARBA00010519"/>
    </source>
</evidence>
<evidence type="ECO:0000256" key="12">
    <source>
        <dbReference type="ARBA" id="ARBA00023027"/>
    </source>
</evidence>
<evidence type="ECO:0000256" key="5">
    <source>
        <dbReference type="ARBA" id="ARBA00016612"/>
    </source>
</evidence>
<keyword evidence="14 17" id="KW-0496">Mitochondrion</keyword>
<evidence type="ECO:0000256" key="2">
    <source>
        <dbReference type="ARBA" id="ARBA00004225"/>
    </source>
</evidence>
<proteinExistence type="inferred from homology"/>
<dbReference type="GO" id="GO:0008137">
    <property type="term" value="F:NADH dehydrogenase (ubiquinone) activity"/>
    <property type="evidence" value="ECO:0007669"/>
    <property type="project" value="UniProtKB-EC"/>
</dbReference>
<dbReference type="GO" id="GO:0042773">
    <property type="term" value="P:ATP synthesis coupled electron transport"/>
    <property type="evidence" value="ECO:0007669"/>
    <property type="project" value="UniProtKB-UniRule"/>
</dbReference>
<protein>
    <recommendedName>
        <fullName evidence="5 17">NADH-ubiquinone oxidoreductase chain 4L</fullName>
        <ecNumber evidence="4 17">7.1.1.2</ecNumber>
    </recommendedName>
</protein>
<comment type="similarity">
    <text evidence="3 17">Belongs to the complex I subunit 4L family.</text>
</comment>
<sequence>MMMFYMMIMMILFYQGLMTFSLNRNHLLIMLLSLEFLVLSLFLMLMYFLNIYWSNLYFSMVFLTFMVCESSIGLSILVSLVRTHGNDYFKILSIL</sequence>
<evidence type="ECO:0000313" key="18">
    <source>
        <dbReference type="EMBL" id="QXE46439.1"/>
    </source>
</evidence>
<evidence type="ECO:0000256" key="17">
    <source>
        <dbReference type="RuleBase" id="RU004419"/>
    </source>
</evidence>
<comment type="subcellular location">
    <subcellularLocation>
        <location evidence="17">Mitochondrion inner membrane</location>
        <topology evidence="17">Multi-pass membrane protein</topology>
    </subcellularLocation>
    <subcellularLocation>
        <location evidence="2">Mitochondrion membrane</location>
        <topology evidence="2">Multi-pass membrane protein</topology>
    </subcellularLocation>
</comment>
<geneLocation type="mitochondrion" evidence="18"/>
<feature type="transmembrane region" description="Helical" evidence="17">
    <location>
        <begin position="56"/>
        <end position="81"/>
    </location>
</feature>
<dbReference type="GO" id="GO:0005743">
    <property type="term" value="C:mitochondrial inner membrane"/>
    <property type="evidence" value="ECO:0007669"/>
    <property type="project" value="UniProtKB-SubCell"/>
</dbReference>
<accession>A0A8H2SJ29</accession>
<gene>
    <name evidence="18" type="primary">ND4L</name>
</gene>
<dbReference type="InterPro" id="IPR039428">
    <property type="entry name" value="NUOK/Mnh_C1-like"/>
</dbReference>
<dbReference type="GO" id="GO:0030964">
    <property type="term" value="C:NADH dehydrogenase complex"/>
    <property type="evidence" value="ECO:0007669"/>
    <property type="project" value="TreeGrafter"/>
</dbReference>
<evidence type="ECO:0000256" key="6">
    <source>
        <dbReference type="ARBA" id="ARBA00022448"/>
    </source>
</evidence>
<feature type="transmembrane region" description="Helical" evidence="17">
    <location>
        <begin position="29"/>
        <end position="50"/>
    </location>
</feature>
<evidence type="ECO:0000256" key="4">
    <source>
        <dbReference type="ARBA" id="ARBA00012944"/>
    </source>
</evidence>
<name>A0A8H2SJ29_9HYME</name>
<evidence type="ECO:0000256" key="7">
    <source>
        <dbReference type="ARBA" id="ARBA00022660"/>
    </source>
</evidence>
<keyword evidence="6 17" id="KW-0813">Transport</keyword>
<organism evidence="18">
    <name type="scientific">Cephalcia infumata</name>
    <dbReference type="NCBI Taxonomy" id="2048903"/>
    <lineage>
        <taxon>Eukaryota</taxon>
        <taxon>Metazoa</taxon>
        <taxon>Ecdysozoa</taxon>
        <taxon>Arthropoda</taxon>
        <taxon>Hexapoda</taxon>
        <taxon>Insecta</taxon>
        <taxon>Pterygota</taxon>
        <taxon>Neoptera</taxon>
        <taxon>Endopterygota</taxon>
        <taxon>Hymenoptera</taxon>
        <taxon>Pamphilioidea</taxon>
        <taxon>Pamphiliidae</taxon>
        <taxon>Cephalciinae</taxon>
        <taxon>Cephalcia</taxon>
    </lineage>
</organism>
<evidence type="ECO:0000256" key="9">
    <source>
        <dbReference type="ARBA" id="ARBA00022967"/>
    </source>
</evidence>
<comment type="catalytic activity">
    <reaction evidence="16 17">
        <text>a ubiquinone + NADH + 5 H(+)(in) = a ubiquinol + NAD(+) + 4 H(+)(out)</text>
        <dbReference type="Rhea" id="RHEA:29091"/>
        <dbReference type="Rhea" id="RHEA-COMP:9565"/>
        <dbReference type="Rhea" id="RHEA-COMP:9566"/>
        <dbReference type="ChEBI" id="CHEBI:15378"/>
        <dbReference type="ChEBI" id="CHEBI:16389"/>
        <dbReference type="ChEBI" id="CHEBI:17976"/>
        <dbReference type="ChEBI" id="CHEBI:57540"/>
        <dbReference type="ChEBI" id="CHEBI:57945"/>
        <dbReference type="EC" id="7.1.1.2"/>
    </reaction>
</comment>
<evidence type="ECO:0000256" key="13">
    <source>
        <dbReference type="ARBA" id="ARBA00023075"/>
    </source>
</evidence>
<dbReference type="Pfam" id="PF00420">
    <property type="entry name" value="Oxidored_q2"/>
    <property type="match status" value="1"/>
</dbReference>
<keyword evidence="12 17" id="KW-0520">NAD</keyword>
<evidence type="ECO:0000256" key="8">
    <source>
        <dbReference type="ARBA" id="ARBA00022692"/>
    </source>
</evidence>
<dbReference type="AlphaFoldDB" id="A0A8H2SJ29"/>
<keyword evidence="10 17" id="KW-0249">Electron transport</keyword>
<dbReference type="GO" id="GO:0016651">
    <property type="term" value="F:oxidoreductase activity, acting on NAD(P)H"/>
    <property type="evidence" value="ECO:0007669"/>
    <property type="project" value="InterPro"/>
</dbReference>
<evidence type="ECO:0000256" key="1">
    <source>
        <dbReference type="ARBA" id="ARBA00003257"/>
    </source>
</evidence>